<sequence>MPDISTYVLCSEAQLRALLDVHYGGHLLGQFWGGATASEAARRLGEPAPRVAYHVGRLRALGLLVPDDRPGRGQALRPVADRFVVPAAMRPALGTHTARPLLAALSEAFLAAHTLTPDDPQDLTLLDLRAEAGEVDLGPVAPEAARLMVRVARLQPSAYDRVMRAAWDALAREQQAEAGTRGARLFTFSLMGFPGSLLPLSDPQRHQGE</sequence>
<gene>
    <name evidence="1" type="ORF">ACFOZ9_09485</name>
</gene>
<reference evidence="2" key="1">
    <citation type="journal article" date="2019" name="Int. J. Syst. Evol. Microbiol.">
        <title>The Global Catalogue of Microorganisms (GCM) 10K type strain sequencing project: providing services to taxonomists for standard genome sequencing and annotation.</title>
        <authorList>
            <consortium name="The Broad Institute Genomics Platform"/>
            <consortium name="The Broad Institute Genome Sequencing Center for Infectious Disease"/>
            <person name="Wu L."/>
            <person name="Ma J."/>
        </authorList>
    </citation>
    <scope>NUCLEOTIDE SEQUENCE [LARGE SCALE GENOMIC DNA]</scope>
    <source>
        <strain evidence="2">CCUG 56029</strain>
    </source>
</reference>
<proteinExistence type="predicted"/>
<protein>
    <recommendedName>
        <fullName evidence="3">ArsR family transcriptional regulator</fullName>
    </recommendedName>
</protein>
<dbReference type="EMBL" id="JBHSEH010000009">
    <property type="protein sequence ID" value="MFC4426444.1"/>
    <property type="molecule type" value="Genomic_DNA"/>
</dbReference>
<organism evidence="1 2">
    <name type="scientific">Deinococcus navajonensis</name>
    <dbReference type="NCBI Taxonomy" id="309884"/>
    <lineage>
        <taxon>Bacteria</taxon>
        <taxon>Thermotogati</taxon>
        <taxon>Deinococcota</taxon>
        <taxon>Deinococci</taxon>
        <taxon>Deinococcales</taxon>
        <taxon>Deinococcaceae</taxon>
        <taxon>Deinococcus</taxon>
    </lineage>
</organism>
<evidence type="ECO:0008006" key="3">
    <source>
        <dbReference type="Google" id="ProtNLM"/>
    </source>
</evidence>
<keyword evidence="2" id="KW-1185">Reference proteome</keyword>
<dbReference type="RefSeq" id="WP_380038914.1">
    <property type="nucleotide sequence ID" value="NZ_JBHSEH010000009.1"/>
</dbReference>
<dbReference type="Proteomes" id="UP001595998">
    <property type="component" value="Unassembled WGS sequence"/>
</dbReference>
<accession>A0ABV8XLJ3</accession>
<comment type="caution">
    <text evidence="1">The sequence shown here is derived from an EMBL/GenBank/DDBJ whole genome shotgun (WGS) entry which is preliminary data.</text>
</comment>
<evidence type="ECO:0000313" key="2">
    <source>
        <dbReference type="Proteomes" id="UP001595998"/>
    </source>
</evidence>
<name>A0ABV8XLJ3_9DEIO</name>
<evidence type="ECO:0000313" key="1">
    <source>
        <dbReference type="EMBL" id="MFC4426444.1"/>
    </source>
</evidence>